<evidence type="ECO:0000313" key="2">
    <source>
        <dbReference type="Proteomes" id="UP001569175"/>
    </source>
</evidence>
<dbReference type="Proteomes" id="UP001569175">
    <property type="component" value="Unassembled WGS sequence"/>
</dbReference>
<proteinExistence type="predicted"/>
<keyword evidence="2" id="KW-1185">Reference proteome</keyword>
<protein>
    <submittedName>
        <fullName evidence="1">DUF2971 domain-containing protein</fullName>
    </submittedName>
</protein>
<evidence type="ECO:0000313" key="1">
    <source>
        <dbReference type="EMBL" id="MEZ8056220.1"/>
    </source>
</evidence>
<accession>A0ABV4KUY6</accession>
<dbReference type="RefSeq" id="WP_371708690.1">
    <property type="nucleotide sequence ID" value="NZ_JBGOOL010000152.1"/>
</dbReference>
<gene>
    <name evidence="1" type="ORF">ACED57_24335</name>
</gene>
<sequence>MKRVKVGQSLDSEMELWRYMSIEKFIDLLNNKRLFMTPLSYYQKTDPFEGFVPKIIFELTTDIAFDQLKELEQRNLQAEKVFREQVDSGLIKPTEQQLLAISTIKPRLEQEKANIIPRHNKISKSTCVHCWYHSNSESEAMWKLYSDSGKGIAIKTTVASLESAINLCEPTVPLLMGRVKYLDFLCDKLTPQDCLTDGVTSPLLKRKEYAHENEVRLYSVPQGMNAKEWAAYKPSPILVDIDVSTLIEAIYISPYIGEPFTSSVYTLCELFDIPKNKVINSKLLDNYEEVLLGYRK</sequence>
<organism evidence="1 2">
    <name type="scientific">Vibrio atlanticus</name>
    <dbReference type="NCBI Taxonomy" id="693153"/>
    <lineage>
        <taxon>Bacteria</taxon>
        <taxon>Pseudomonadati</taxon>
        <taxon>Pseudomonadota</taxon>
        <taxon>Gammaproteobacteria</taxon>
        <taxon>Vibrionales</taxon>
        <taxon>Vibrionaceae</taxon>
        <taxon>Vibrio</taxon>
    </lineage>
</organism>
<reference evidence="1 2" key="1">
    <citation type="submission" date="2024-06" db="EMBL/GenBank/DDBJ databases">
        <authorList>
            <person name="Steensen K."/>
            <person name="Seneca J."/>
            <person name="Bartlau N."/>
            <person name="Yu A.X."/>
            <person name="Polz M.F."/>
        </authorList>
    </citation>
    <scope>NUCLEOTIDE SEQUENCE [LARGE SCALE GENOMIC DNA]</scope>
    <source>
        <strain evidence="1 2">1F9</strain>
    </source>
</reference>
<name>A0ABV4KUY6_9VIBR</name>
<dbReference type="EMBL" id="JBGOOL010000152">
    <property type="protein sequence ID" value="MEZ8056220.1"/>
    <property type="molecule type" value="Genomic_DNA"/>
</dbReference>
<comment type="caution">
    <text evidence="1">The sequence shown here is derived from an EMBL/GenBank/DDBJ whole genome shotgun (WGS) entry which is preliminary data.</text>
</comment>